<dbReference type="RefSeq" id="XP_060121218.1">
    <property type="nucleotide sequence ID" value="XM_060265235.1"/>
</dbReference>
<keyword evidence="1" id="KW-0677">Repeat</keyword>
<dbReference type="EMBL" id="CP119959">
    <property type="protein sequence ID" value="WFD38321.1"/>
    <property type="molecule type" value="Genomic_DNA"/>
</dbReference>
<dbReference type="InterPro" id="IPR033443">
    <property type="entry name" value="PROP1-like_PPR_dom"/>
</dbReference>
<evidence type="ECO:0000313" key="4">
    <source>
        <dbReference type="EMBL" id="WFD38321.1"/>
    </source>
</evidence>
<dbReference type="Gene3D" id="1.25.40.10">
    <property type="entry name" value="Tetratricopeptide repeat domain"/>
    <property type="match status" value="2"/>
</dbReference>
<proteinExistence type="predicted"/>
<dbReference type="PROSITE" id="PS51375">
    <property type="entry name" value="PPR"/>
    <property type="match status" value="1"/>
</dbReference>
<dbReference type="Pfam" id="PF17177">
    <property type="entry name" value="PPR_long"/>
    <property type="match status" value="1"/>
</dbReference>
<dbReference type="InterPro" id="IPR051222">
    <property type="entry name" value="PPR/CCM1_RNA-binding"/>
</dbReference>
<feature type="repeat" description="PPR" evidence="2">
    <location>
        <begin position="453"/>
        <end position="487"/>
    </location>
</feature>
<evidence type="ECO:0000313" key="5">
    <source>
        <dbReference type="Proteomes" id="UP001217754"/>
    </source>
</evidence>
<evidence type="ECO:0000259" key="3">
    <source>
        <dbReference type="Pfam" id="PF17177"/>
    </source>
</evidence>
<dbReference type="AlphaFoldDB" id="A0AAF0F204"/>
<dbReference type="PANTHER" id="PTHR47942">
    <property type="entry name" value="TETRATRICOPEPTIDE REPEAT (TPR)-LIKE SUPERFAMILY PROTEIN-RELATED"/>
    <property type="match status" value="1"/>
</dbReference>
<dbReference type="Proteomes" id="UP001217754">
    <property type="component" value="Chromosome 2"/>
</dbReference>
<dbReference type="InterPro" id="IPR011990">
    <property type="entry name" value="TPR-like_helical_dom_sf"/>
</dbReference>
<dbReference type="Pfam" id="PF01535">
    <property type="entry name" value="PPR"/>
    <property type="match status" value="2"/>
</dbReference>
<dbReference type="InterPro" id="IPR002885">
    <property type="entry name" value="PPR_rpt"/>
</dbReference>
<gene>
    <name evidence="4" type="ORF">MJAP1_001272</name>
</gene>
<evidence type="ECO:0000256" key="1">
    <source>
        <dbReference type="ARBA" id="ARBA00022737"/>
    </source>
</evidence>
<accession>A0AAF0F204</accession>
<dbReference type="GeneID" id="85224921"/>
<evidence type="ECO:0000256" key="2">
    <source>
        <dbReference type="PROSITE-ProRule" id="PRU00708"/>
    </source>
</evidence>
<reference evidence="4" key="1">
    <citation type="submission" date="2023-03" db="EMBL/GenBank/DDBJ databases">
        <title>Mating type loci evolution in Malassezia.</title>
        <authorList>
            <person name="Coelho M.A."/>
        </authorList>
    </citation>
    <scope>NUCLEOTIDE SEQUENCE</scope>
    <source>
        <strain evidence="4">CBS 9431</strain>
    </source>
</reference>
<organism evidence="4 5">
    <name type="scientific">Malassezia japonica</name>
    <dbReference type="NCBI Taxonomy" id="223818"/>
    <lineage>
        <taxon>Eukaryota</taxon>
        <taxon>Fungi</taxon>
        <taxon>Dikarya</taxon>
        <taxon>Basidiomycota</taxon>
        <taxon>Ustilaginomycotina</taxon>
        <taxon>Malasseziomycetes</taxon>
        <taxon>Malasseziales</taxon>
        <taxon>Malasseziaceae</taxon>
        <taxon>Malassezia</taxon>
    </lineage>
</organism>
<keyword evidence="5" id="KW-1185">Reference proteome</keyword>
<name>A0AAF0F204_9BASI</name>
<feature type="domain" description="PROP1-like PPR" evidence="3">
    <location>
        <begin position="528"/>
        <end position="634"/>
    </location>
</feature>
<protein>
    <recommendedName>
        <fullName evidence="3">PROP1-like PPR domain-containing protein</fullName>
    </recommendedName>
</protein>
<sequence>MWARRLVGSAGAAPRLAHTHARAPAVPLRLLRAGFAARDLEQVWDAWKTMQTQGELHKMRRNDDADLLALVRANLAVLAPRSSGDAVQFPLRDTRAEAWRARCEEWGLHAARRADILGVQGWMKVELLCGDAPRAIALFHAYLAERRRAKGDELVYLDADLRRRRQIHDLLELVVLCYAHTNDLHSMVQVFQSFEVGTHTELFFDYGHCRRQFAKFPWTGVVQKDNPALEAVQQRALDWVSHAELARGLHGGSGAGGGHNRIARLLGSTLTRGDLVAFWRLFCAAMQAGVLGDTPTPWLVQAQLPAENALPAWTDSCWTVCVSGLLAARRTDLATQVWAALIVVQDAMKKAGHTQWPPLALWNAILDGYSRGGDYAAVQATWRVLTHADASTRDVPLAQHVAKTLARPAGLAPDLLCYTTMIAASFRKHRVDTALDLFRRLQALQASGQLAIPVETYNAVVHGLCVSSRMDDAQALVQAMGSGSVPAPTITTLNVLLRSQARVRNLGAMAETLRRIPALGLRPDVITFTTVLDALLRAADTPERAEAAVQQVMQIMDSLQVQPNSVTFTAMIKACLHTRTDEETAPRLQVALQLLHTMCTTKLAPNLVTYATLLPGVLEHGAHLAALAAQDKIPALFRRAPLGIAAAALERDLPFDKANAGVRMALVLWDLMRTASITPSMELYHVLLPHLLDARSPTAFAIGTRLADELLHANGTLAPEAATAEATAPAPSPASWALVLGGLAAW</sequence>